<dbReference type="Proteomes" id="UP000034736">
    <property type="component" value="Unassembled WGS sequence"/>
</dbReference>
<gene>
    <name evidence="1" type="ORF">UW30_C0005G0005</name>
</gene>
<organism evidence="1 2">
    <name type="scientific">Candidatus Giovannonibacteria bacterium GW2011_GWA2_44_13b</name>
    <dbReference type="NCBI Taxonomy" id="1618647"/>
    <lineage>
        <taxon>Bacteria</taxon>
        <taxon>Candidatus Giovannoniibacteriota</taxon>
    </lineage>
</organism>
<reference evidence="1 2" key="1">
    <citation type="journal article" date="2015" name="Nature">
        <title>rRNA introns, odd ribosomes, and small enigmatic genomes across a large radiation of phyla.</title>
        <authorList>
            <person name="Brown C.T."/>
            <person name="Hug L.A."/>
            <person name="Thomas B.C."/>
            <person name="Sharon I."/>
            <person name="Castelle C.J."/>
            <person name="Singh A."/>
            <person name="Wilkins M.J."/>
            <person name="Williams K.H."/>
            <person name="Banfield J.F."/>
        </authorList>
    </citation>
    <scope>NUCLEOTIDE SEQUENCE [LARGE SCALE GENOMIC DNA]</scope>
</reference>
<protein>
    <submittedName>
        <fullName evidence="1">Transcriptional regulator, AbrB family</fullName>
    </submittedName>
</protein>
<evidence type="ECO:0000313" key="1">
    <source>
        <dbReference type="EMBL" id="KKT41691.1"/>
    </source>
</evidence>
<comment type="caution">
    <text evidence="1">The sequence shown here is derived from an EMBL/GenBank/DDBJ whole genome shotgun (WGS) entry which is preliminary data.</text>
</comment>
<name>A0A0G1H2S8_9BACT</name>
<proteinExistence type="predicted"/>
<dbReference type="EMBL" id="LCHU01000005">
    <property type="protein sequence ID" value="KKT41691.1"/>
    <property type="molecule type" value="Genomic_DNA"/>
</dbReference>
<sequence length="85" mass="9890">MNQVITIPNPKTLAREKELVLIPKQEYERFNALKKAIKIRKGAEWFWTPAWQKKELEADLAIRAGKFSGPFSDHKKLISALKKKK</sequence>
<evidence type="ECO:0000313" key="2">
    <source>
        <dbReference type="Proteomes" id="UP000034736"/>
    </source>
</evidence>
<dbReference type="AlphaFoldDB" id="A0A0G1H2S8"/>
<dbReference type="STRING" id="1618647.UW30_C0005G0005"/>
<accession>A0A0G1H2S8</accession>